<gene>
    <name evidence="3" type="ORF">I2F25_09755</name>
</gene>
<dbReference type="InterPro" id="IPR017732">
    <property type="entry name" value="T4/T6SS_DotU"/>
</dbReference>
<reference evidence="3 4" key="1">
    <citation type="submission" date="2019-08" db="EMBL/GenBank/DDBJ databases">
        <title>Five species of Acinetobacter isolated from floral nectar and animal pollinators.</title>
        <authorList>
            <person name="Hendry T.A."/>
        </authorList>
    </citation>
    <scope>NUCLEOTIDE SEQUENCE [LARGE SCALE GENOMIC DNA]</scope>
    <source>
        <strain evidence="3 4">MD18.27</strain>
    </source>
</reference>
<comment type="caution">
    <text evidence="3">The sequence shown here is derived from an EMBL/GenBank/DDBJ whole genome shotgun (WGS) entry which is preliminary data.</text>
</comment>
<evidence type="ECO:0000259" key="2">
    <source>
        <dbReference type="Pfam" id="PF09850"/>
    </source>
</evidence>
<proteinExistence type="predicted"/>
<dbReference type="Gene3D" id="1.25.40.590">
    <property type="entry name" value="Type IV / VI secretion system, DotU"/>
    <property type="match status" value="1"/>
</dbReference>
<keyword evidence="1" id="KW-1133">Transmembrane helix</keyword>
<dbReference type="PANTHER" id="PTHR38033">
    <property type="entry name" value="MEMBRANE PROTEIN-RELATED"/>
    <property type="match status" value="1"/>
</dbReference>
<keyword evidence="1" id="KW-0472">Membrane</keyword>
<evidence type="ECO:0000256" key="1">
    <source>
        <dbReference type="SAM" id="Phobius"/>
    </source>
</evidence>
<dbReference type="EMBL" id="VTDN01000007">
    <property type="protein sequence ID" value="MEB5477323.1"/>
    <property type="molecule type" value="Genomic_DNA"/>
</dbReference>
<keyword evidence="4" id="KW-1185">Reference proteome</keyword>
<feature type="transmembrane region" description="Helical" evidence="1">
    <location>
        <begin position="216"/>
        <end position="234"/>
    </location>
</feature>
<protein>
    <submittedName>
        <fullName evidence="3">DotU family type IV/VI secretion system protein</fullName>
    </submittedName>
</protein>
<dbReference type="NCBIfam" id="TIGR03349">
    <property type="entry name" value="IV_VI_DotU"/>
    <property type="match status" value="1"/>
</dbReference>
<dbReference type="PANTHER" id="PTHR38033:SF1">
    <property type="entry name" value="DOTU FAMILY TYPE IV_VI SECRETION SYSTEM PROTEIN"/>
    <property type="match status" value="1"/>
</dbReference>
<evidence type="ECO:0000313" key="3">
    <source>
        <dbReference type="EMBL" id="MEB5477323.1"/>
    </source>
</evidence>
<organism evidence="3 4">
    <name type="scientific">Acinetobacter pollinis</name>
    <dbReference type="NCBI Taxonomy" id="2605270"/>
    <lineage>
        <taxon>Bacteria</taxon>
        <taxon>Pseudomonadati</taxon>
        <taxon>Pseudomonadota</taxon>
        <taxon>Gammaproteobacteria</taxon>
        <taxon>Moraxellales</taxon>
        <taxon>Moraxellaceae</taxon>
        <taxon>Acinetobacter</taxon>
    </lineage>
</organism>
<dbReference type="NCBIfam" id="NF038228">
    <property type="entry name" value="IcmH_DotU_IVB"/>
    <property type="match status" value="1"/>
</dbReference>
<dbReference type="InterPro" id="IPR038522">
    <property type="entry name" value="T4/T6SS_DotU_sf"/>
</dbReference>
<dbReference type="Proteomes" id="UP001339883">
    <property type="component" value="Unassembled WGS sequence"/>
</dbReference>
<name>A0ABU6DV98_9GAMM</name>
<feature type="domain" description="Type IV / VI secretion system DotU" evidence="2">
    <location>
        <begin position="34"/>
        <end position="236"/>
    </location>
</feature>
<sequence>MNMQNSTPSLFDDGQIGTGTEYTQNIPSTISRNLIDLLYDGFYLVFLIRNGYIPHQPEQFRFKVIQLLEKFEQHAKKLDYASQDIQDAKYAFCALIDETIAIQQDSSFFDLQNFWLNDPLQLKFFGNQLAGGHFFEILEQLRMHGKERLEALEVFHYCLLLGFQGKYRIASQDSINHLISRTGDEIDFLRGKKHEFSPFAALPDQVRNILHNELPFIWILVLLLVFSILSFAGLKFTLNKQSTSALTPYQNVISTPVEQAHITIRLP</sequence>
<evidence type="ECO:0000313" key="4">
    <source>
        <dbReference type="Proteomes" id="UP001339883"/>
    </source>
</evidence>
<dbReference type="Pfam" id="PF09850">
    <property type="entry name" value="DotU"/>
    <property type="match status" value="1"/>
</dbReference>
<dbReference type="RefSeq" id="WP_195772384.1">
    <property type="nucleotide sequence ID" value="NZ_VTDN01000007.1"/>
</dbReference>
<accession>A0ABU6DV98</accession>
<keyword evidence="1" id="KW-0812">Transmembrane</keyword>